<dbReference type="PANTHER" id="PTHR48078">
    <property type="entry name" value="THREONINE DEHYDRATASE, MITOCHONDRIAL-RELATED"/>
    <property type="match status" value="1"/>
</dbReference>
<evidence type="ECO:0000256" key="3">
    <source>
        <dbReference type="ARBA" id="ARBA00023239"/>
    </source>
</evidence>
<dbReference type="InterPro" id="IPR036052">
    <property type="entry name" value="TrpB-like_PALP_sf"/>
</dbReference>
<dbReference type="GO" id="GO:0004794">
    <property type="term" value="F:threonine deaminase activity"/>
    <property type="evidence" value="ECO:0007669"/>
    <property type="project" value="UniProtKB-EC"/>
</dbReference>
<reference evidence="5 6" key="1">
    <citation type="submission" date="2024-07" db="EMBL/GenBank/DDBJ databases">
        <title>Marimonas sp.nov., isolated from tidal-flat sediment.</title>
        <authorList>
            <person name="Jayan J.N."/>
            <person name="Lee S.S."/>
        </authorList>
    </citation>
    <scope>NUCLEOTIDE SEQUENCE [LARGE SCALE GENOMIC DNA]</scope>
    <source>
        <strain evidence="5 6">MJW-29</strain>
    </source>
</reference>
<dbReference type="NCBIfam" id="NF004771">
    <property type="entry name" value="PRK06110.1"/>
    <property type="match status" value="1"/>
</dbReference>
<keyword evidence="2" id="KW-0663">Pyridoxal phosphate</keyword>
<dbReference type="EMBL" id="JBFNXX010000010">
    <property type="protein sequence ID" value="MEW9920653.1"/>
    <property type="molecule type" value="Genomic_DNA"/>
</dbReference>
<evidence type="ECO:0000256" key="2">
    <source>
        <dbReference type="ARBA" id="ARBA00022898"/>
    </source>
</evidence>
<protein>
    <submittedName>
        <fullName evidence="5">Threonine dehydratase</fullName>
        <ecNumber evidence="5">4.3.1.19</ecNumber>
    </submittedName>
</protein>
<dbReference type="EC" id="4.3.1.19" evidence="5"/>
<proteinExistence type="predicted"/>
<comment type="caution">
    <text evidence="5">The sequence shown here is derived from an EMBL/GenBank/DDBJ whole genome shotgun (WGS) entry which is preliminary data.</text>
</comment>
<dbReference type="PANTHER" id="PTHR48078:SF7">
    <property type="entry name" value="BLL6502 PROTEIN"/>
    <property type="match status" value="1"/>
</dbReference>
<feature type="domain" description="Tryptophan synthase beta chain-like PALP" evidence="4">
    <location>
        <begin position="53"/>
        <end position="314"/>
    </location>
</feature>
<dbReference type="Gene3D" id="3.40.50.1100">
    <property type="match status" value="2"/>
</dbReference>
<dbReference type="InterPro" id="IPR001926">
    <property type="entry name" value="TrpB-like_PALP"/>
</dbReference>
<dbReference type="RefSeq" id="WP_367878504.1">
    <property type="nucleotide sequence ID" value="NZ_JBFNXX010000010.1"/>
</dbReference>
<accession>A0ABV3RRH9</accession>
<evidence type="ECO:0000313" key="6">
    <source>
        <dbReference type="Proteomes" id="UP001556098"/>
    </source>
</evidence>
<name>A0ABV3RRH9_9RHOB</name>
<dbReference type="Proteomes" id="UP001556098">
    <property type="component" value="Unassembled WGS sequence"/>
</dbReference>
<organism evidence="5 6">
    <name type="scientific">Sulfitobacter sediminis</name>
    <dbReference type="NCBI Taxonomy" id="3234186"/>
    <lineage>
        <taxon>Bacteria</taxon>
        <taxon>Pseudomonadati</taxon>
        <taxon>Pseudomonadota</taxon>
        <taxon>Alphaproteobacteria</taxon>
        <taxon>Rhodobacterales</taxon>
        <taxon>Roseobacteraceae</taxon>
        <taxon>Sulfitobacter</taxon>
    </lineage>
</organism>
<evidence type="ECO:0000256" key="1">
    <source>
        <dbReference type="ARBA" id="ARBA00001933"/>
    </source>
</evidence>
<gene>
    <name evidence="5" type="ORF">AB2B41_13635</name>
</gene>
<dbReference type="InterPro" id="IPR050147">
    <property type="entry name" value="Ser/Thr_Dehydratase"/>
</dbReference>
<dbReference type="Pfam" id="PF00291">
    <property type="entry name" value="PALP"/>
    <property type="match status" value="1"/>
</dbReference>
<evidence type="ECO:0000313" key="5">
    <source>
        <dbReference type="EMBL" id="MEW9920653.1"/>
    </source>
</evidence>
<sequence length="316" mass="33359">MSTPATAPSPSSTRKCRFTGASRADVFPGGVRGGQRHRLRTPPAHAATQLAAAGRGTRLRALWLKHENQTPLGAFKARGRLVHMRRRKEAGKLNGVITASTGNHGQSIPNAARLEGIKATVVVPENNSTEKNAAMRALGARLIETGRDFNDAVAFARQLAEDEGLDMIPSFHEDLVQGVATYAHELFEAAGELDVVYVPIGLGSGICGVMGVRDMLGLKTRVVGVVATGANTYAQSFAAGHAVPTNAVHSFAEGVAVRAPDPTAIALIRKGADHITQVTDRQIRDAMRLTFRATHNITEGAGAVALAAVMAEREAL</sequence>
<dbReference type="SUPFAM" id="SSF53686">
    <property type="entry name" value="Tryptophan synthase beta subunit-like PLP-dependent enzymes"/>
    <property type="match status" value="1"/>
</dbReference>
<keyword evidence="3 5" id="KW-0456">Lyase</keyword>
<evidence type="ECO:0000259" key="4">
    <source>
        <dbReference type="Pfam" id="PF00291"/>
    </source>
</evidence>
<comment type="cofactor">
    <cofactor evidence="1">
        <name>pyridoxal 5'-phosphate</name>
        <dbReference type="ChEBI" id="CHEBI:597326"/>
    </cofactor>
</comment>
<keyword evidence="6" id="KW-1185">Reference proteome</keyword>